<reference evidence="1 2" key="1">
    <citation type="submission" date="2017-08" db="EMBL/GenBank/DDBJ databases">
        <title>Genome sequence, comparative genomics and functional analysis of the highly adhesive Lactobacillus paracasei Kobulty strain.</title>
        <authorList>
            <person name="Koryszewska-Baginska A."/>
            <person name="Grynberg M."/>
            <person name="Aleksandrzak-Piekarczyk T."/>
        </authorList>
    </citation>
    <scope>NUCLEOTIDE SEQUENCE [LARGE SCALE GENOMIC DNA]</scope>
    <source>
        <strain evidence="1 2">IBB3423</strain>
    </source>
</reference>
<protein>
    <submittedName>
        <fullName evidence="1">Uncharacterized protein</fullName>
    </submittedName>
</protein>
<dbReference type="Proteomes" id="UP000423274">
    <property type="component" value="Chromosome"/>
</dbReference>
<dbReference type="AlphaFoldDB" id="A0AAP9HK55"/>
<accession>A0AAP9HK55</accession>
<sequence>MADLIESKVRLPCHLSLLPHRIIDVISWNKTEQIDKSQM</sequence>
<dbReference type="EMBL" id="CP022954">
    <property type="protein sequence ID" value="QGV19354.1"/>
    <property type="molecule type" value="Genomic_DNA"/>
</dbReference>
<proteinExistence type="predicted"/>
<name>A0AAP9HK55_LACPA</name>
<organism evidence="1 2">
    <name type="scientific">Lacticaseibacillus paracasei subsp. paracasei</name>
    <dbReference type="NCBI Taxonomy" id="47714"/>
    <lineage>
        <taxon>Bacteria</taxon>
        <taxon>Bacillati</taxon>
        <taxon>Bacillota</taxon>
        <taxon>Bacilli</taxon>
        <taxon>Lactobacillales</taxon>
        <taxon>Lactobacillaceae</taxon>
        <taxon>Lacticaseibacillus</taxon>
    </lineage>
</organism>
<gene>
    <name evidence="1" type="ORF">LCAKO_2864</name>
</gene>
<evidence type="ECO:0000313" key="2">
    <source>
        <dbReference type="Proteomes" id="UP000423274"/>
    </source>
</evidence>
<evidence type="ECO:0000313" key="1">
    <source>
        <dbReference type="EMBL" id="QGV19354.1"/>
    </source>
</evidence>